<sequence>MERELSSGAKFPCPWERWTMGAHSHSIQNTKTTITAVNTDVKQTAFHVPFSRAHSPPKVNNAFTHPDVFSSSSSTLRWRASHTPYRGFISYSSSLSLASFRLISSSISILALSTFAALASSSRAFASFSSRCAAAAMAWANRPLRWRWRCGGGCIGSNMVANVVVLD</sequence>
<name>A0A9P4GN11_9PLEO</name>
<proteinExistence type="predicted"/>
<dbReference type="RefSeq" id="XP_040790599.1">
    <property type="nucleotide sequence ID" value="XM_040938619.1"/>
</dbReference>
<dbReference type="Proteomes" id="UP000800039">
    <property type="component" value="Unassembled WGS sequence"/>
</dbReference>
<comment type="caution">
    <text evidence="1">The sequence shown here is derived from an EMBL/GenBank/DDBJ whole genome shotgun (WGS) entry which is preliminary data.</text>
</comment>
<gene>
    <name evidence="1" type="ORF">K460DRAFT_67248</name>
</gene>
<dbReference type="EMBL" id="ML976615">
    <property type="protein sequence ID" value="KAF1848036.1"/>
    <property type="molecule type" value="Genomic_DNA"/>
</dbReference>
<keyword evidence="2" id="KW-1185">Reference proteome</keyword>
<evidence type="ECO:0000313" key="2">
    <source>
        <dbReference type="Proteomes" id="UP000800039"/>
    </source>
</evidence>
<accession>A0A9P4GN11</accession>
<evidence type="ECO:0000313" key="1">
    <source>
        <dbReference type="EMBL" id="KAF1848036.1"/>
    </source>
</evidence>
<protein>
    <submittedName>
        <fullName evidence="1">Uncharacterized protein</fullName>
    </submittedName>
</protein>
<reference evidence="1" key="1">
    <citation type="submission" date="2020-01" db="EMBL/GenBank/DDBJ databases">
        <authorList>
            <consortium name="DOE Joint Genome Institute"/>
            <person name="Haridas S."/>
            <person name="Albert R."/>
            <person name="Binder M."/>
            <person name="Bloem J."/>
            <person name="Labutti K."/>
            <person name="Salamov A."/>
            <person name="Andreopoulos B."/>
            <person name="Baker S.E."/>
            <person name="Barry K."/>
            <person name="Bills G."/>
            <person name="Bluhm B.H."/>
            <person name="Cannon C."/>
            <person name="Castanera R."/>
            <person name="Culley D.E."/>
            <person name="Daum C."/>
            <person name="Ezra D."/>
            <person name="Gonzalez J.B."/>
            <person name="Henrissat B."/>
            <person name="Kuo A."/>
            <person name="Liang C."/>
            <person name="Lipzen A."/>
            <person name="Lutzoni F."/>
            <person name="Magnuson J."/>
            <person name="Mondo S."/>
            <person name="Nolan M."/>
            <person name="Ohm R."/>
            <person name="Pangilinan J."/>
            <person name="Park H.-J."/>
            <person name="Ramirez L."/>
            <person name="Alfaro M."/>
            <person name="Sun H."/>
            <person name="Tritt A."/>
            <person name="Yoshinaga Y."/>
            <person name="Zwiers L.-H."/>
            <person name="Turgeon B.G."/>
            <person name="Goodwin S.B."/>
            <person name="Spatafora J.W."/>
            <person name="Crous P.W."/>
            <person name="Grigoriev I.V."/>
        </authorList>
    </citation>
    <scope>NUCLEOTIDE SEQUENCE</scope>
    <source>
        <strain evidence="1">CBS 394.84</strain>
    </source>
</reference>
<organism evidence="1 2">
    <name type="scientific">Cucurbitaria berberidis CBS 394.84</name>
    <dbReference type="NCBI Taxonomy" id="1168544"/>
    <lineage>
        <taxon>Eukaryota</taxon>
        <taxon>Fungi</taxon>
        <taxon>Dikarya</taxon>
        <taxon>Ascomycota</taxon>
        <taxon>Pezizomycotina</taxon>
        <taxon>Dothideomycetes</taxon>
        <taxon>Pleosporomycetidae</taxon>
        <taxon>Pleosporales</taxon>
        <taxon>Pleosporineae</taxon>
        <taxon>Cucurbitariaceae</taxon>
        <taxon>Cucurbitaria</taxon>
    </lineage>
</organism>
<dbReference type="GeneID" id="63855875"/>
<dbReference type="AlphaFoldDB" id="A0A9P4GN11"/>